<dbReference type="STRING" id="454006.SAMN05421825_1035"/>
<reference evidence="2" key="1">
    <citation type="submission" date="2016-10" db="EMBL/GenBank/DDBJ databases">
        <authorList>
            <person name="Varghese N."/>
            <person name="Submissions S."/>
        </authorList>
    </citation>
    <scope>NUCLEOTIDE SEQUENCE [LARGE SCALE GENOMIC DNA]</scope>
    <source>
        <strain evidence="2">DSM 19684</strain>
    </source>
</reference>
<dbReference type="OrthoDB" id="1265007at2"/>
<name>A0A1G7IB59_9FLAO</name>
<dbReference type="AlphaFoldDB" id="A0A1G7IB59"/>
<proteinExistence type="predicted"/>
<gene>
    <name evidence="1" type="ORF">SAMN05421825_1035</name>
</gene>
<evidence type="ECO:0000313" key="1">
    <source>
        <dbReference type="EMBL" id="SDF09932.1"/>
    </source>
</evidence>
<evidence type="ECO:0000313" key="2">
    <source>
        <dbReference type="Proteomes" id="UP000199203"/>
    </source>
</evidence>
<protein>
    <submittedName>
        <fullName evidence="1">Uncharacterized protein</fullName>
    </submittedName>
</protein>
<keyword evidence="2" id="KW-1185">Reference proteome</keyword>
<dbReference type="RefSeq" id="WP_089871936.1">
    <property type="nucleotide sequence ID" value="NZ_FNBH01000001.1"/>
</dbReference>
<organism evidence="1 2">
    <name type="scientific">Epilithonimonas hungarica</name>
    <dbReference type="NCBI Taxonomy" id="454006"/>
    <lineage>
        <taxon>Bacteria</taxon>
        <taxon>Pseudomonadati</taxon>
        <taxon>Bacteroidota</taxon>
        <taxon>Flavobacteriia</taxon>
        <taxon>Flavobacteriales</taxon>
        <taxon>Weeksellaceae</taxon>
        <taxon>Chryseobacterium group</taxon>
        <taxon>Epilithonimonas</taxon>
    </lineage>
</organism>
<accession>A0A1G7IB59</accession>
<sequence>MNKKIKKLKKLVDKNLRRKKQEIFQLFGTPSKRSDDYILFYERYTYLGFIRDVTSFILEENTVVDIYISRYFLGKEIWDVFYYEEQEPEYKLIWSFKY</sequence>
<dbReference type="Proteomes" id="UP000199203">
    <property type="component" value="Unassembled WGS sequence"/>
</dbReference>
<dbReference type="EMBL" id="FNBH01000001">
    <property type="protein sequence ID" value="SDF09932.1"/>
    <property type="molecule type" value="Genomic_DNA"/>
</dbReference>